<dbReference type="PROSITE" id="PS51084">
    <property type="entry name" value="HIT_2"/>
    <property type="match status" value="1"/>
</dbReference>
<dbReference type="GO" id="GO:0003824">
    <property type="term" value="F:catalytic activity"/>
    <property type="evidence" value="ECO:0007669"/>
    <property type="project" value="InterPro"/>
</dbReference>
<dbReference type="AlphaFoldDB" id="A0A2N1J3Y2"/>
<dbReference type="InterPro" id="IPR036265">
    <property type="entry name" value="HIT-like_sf"/>
</dbReference>
<evidence type="ECO:0000256" key="2">
    <source>
        <dbReference type="PIRSR" id="PIRSR601310-3"/>
    </source>
</evidence>
<feature type="active site" description="Tele-AMP-histidine intermediate" evidence="1">
    <location>
        <position position="95"/>
    </location>
</feature>
<dbReference type="KEGG" id="ahs:AHALO_0326"/>
<dbReference type="PROSITE" id="PS00892">
    <property type="entry name" value="HIT_1"/>
    <property type="match status" value="1"/>
</dbReference>
<reference evidence="5 6" key="1">
    <citation type="submission" date="2017-09" db="EMBL/GenBank/DDBJ databases">
        <title>Genomics of the genus Arcobacter.</title>
        <authorList>
            <person name="Perez-Cataluna A."/>
            <person name="Figueras M.J."/>
            <person name="Salas-Masso N."/>
        </authorList>
    </citation>
    <scope>NUCLEOTIDE SEQUENCE [LARGE SCALE GENOMIC DNA]</scope>
    <source>
        <strain evidence="5 6">DSM 18005</strain>
    </source>
</reference>
<dbReference type="CDD" id="cd01276">
    <property type="entry name" value="PKCI_related"/>
    <property type="match status" value="1"/>
</dbReference>
<protein>
    <submittedName>
        <fullName evidence="5">Histidine triad nucleotide-binding protein</fullName>
    </submittedName>
</protein>
<dbReference type="InterPro" id="IPR019808">
    <property type="entry name" value="Histidine_triad_CS"/>
</dbReference>
<sequence length="112" mass="12715">MCLFCKIIDGEIPNNTVLENDEFLCFHDINPAAKIHVLIIPKKHYDSFDVIPAQLMANMTEFIHKVADKLGVREDGYRLITNIKDHGGQEVHHLHMHLLAGEYVGRLVGAKK</sequence>
<dbReference type="RefSeq" id="WP_101184352.1">
    <property type="nucleotide sequence ID" value="NZ_CP031218.1"/>
</dbReference>
<gene>
    <name evidence="5" type="ORF">CP960_05180</name>
</gene>
<dbReference type="PRINTS" id="PR00332">
    <property type="entry name" value="HISTRIAD"/>
</dbReference>
<dbReference type="Gene3D" id="3.30.428.10">
    <property type="entry name" value="HIT-like"/>
    <property type="match status" value="1"/>
</dbReference>
<keyword evidence="6" id="KW-1185">Reference proteome</keyword>
<dbReference type="OrthoDB" id="9784774at2"/>
<dbReference type="InterPro" id="IPR011146">
    <property type="entry name" value="HIT-like"/>
</dbReference>
<dbReference type="PANTHER" id="PTHR23089">
    <property type="entry name" value="HISTIDINE TRIAD HIT PROTEIN"/>
    <property type="match status" value="1"/>
</dbReference>
<comment type="caution">
    <text evidence="5">The sequence shown here is derived from an EMBL/GenBank/DDBJ whole genome shotgun (WGS) entry which is preliminary data.</text>
</comment>
<name>A0A2N1J3Y2_9BACT</name>
<feature type="short sequence motif" description="Histidine triad motif" evidence="2 3">
    <location>
        <begin position="93"/>
        <end position="97"/>
    </location>
</feature>
<evidence type="ECO:0000256" key="3">
    <source>
        <dbReference type="PROSITE-ProRule" id="PRU00464"/>
    </source>
</evidence>
<evidence type="ECO:0000313" key="5">
    <source>
        <dbReference type="EMBL" id="PKI81253.1"/>
    </source>
</evidence>
<evidence type="ECO:0000313" key="6">
    <source>
        <dbReference type="Proteomes" id="UP000233248"/>
    </source>
</evidence>
<dbReference type="InterPro" id="IPR001310">
    <property type="entry name" value="Histidine_triad_HIT"/>
</dbReference>
<accession>A0A2N1J3Y2</accession>
<proteinExistence type="predicted"/>
<dbReference type="Pfam" id="PF01230">
    <property type="entry name" value="HIT"/>
    <property type="match status" value="1"/>
</dbReference>
<dbReference type="Proteomes" id="UP000233248">
    <property type="component" value="Unassembled WGS sequence"/>
</dbReference>
<evidence type="ECO:0000256" key="1">
    <source>
        <dbReference type="PIRSR" id="PIRSR601310-1"/>
    </source>
</evidence>
<feature type="domain" description="HIT" evidence="4">
    <location>
        <begin position="3"/>
        <end position="109"/>
    </location>
</feature>
<dbReference type="SUPFAM" id="SSF54197">
    <property type="entry name" value="HIT-like"/>
    <property type="match status" value="1"/>
</dbReference>
<dbReference type="EMBL" id="NXIF01000020">
    <property type="protein sequence ID" value="PKI81253.1"/>
    <property type="molecule type" value="Genomic_DNA"/>
</dbReference>
<organism evidence="5 6">
    <name type="scientific">Malaciobacter halophilus</name>
    <dbReference type="NCBI Taxonomy" id="197482"/>
    <lineage>
        <taxon>Bacteria</taxon>
        <taxon>Pseudomonadati</taxon>
        <taxon>Campylobacterota</taxon>
        <taxon>Epsilonproteobacteria</taxon>
        <taxon>Campylobacterales</taxon>
        <taxon>Arcobacteraceae</taxon>
        <taxon>Malaciobacter</taxon>
    </lineage>
</organism>
<evidence type="ECO:0000259" key="4">
    <source>
        <dbReference type="PROSITE" id="PS51084"/>
    </source>
</evidence>